<evidence type="ECO:0000256" key="2">
    <source>
        <dbReference type="ARBA" id="ARBA00022676"/>
    </source>
</evidence>
<gene>
    <name evidence="8" type="primary">arn11</name>
</gene>
<dbReference type="PANTHER" id="PTHR48050:SF13">
    <property type="entry name" value="STEROL 3-BETA-GLUCOSYLTRANSFERASE UGT80A2"/>
    <property type="match status" value="1"/>
</dbReference>
<dbReference type="EMBL" id="KJ440489">
    <property type="protein sequence ID" value="AIW62990.1"/>
    <property type="molecule type" value="Genomic_DNA"/>
</dbReference>
<dbReference type="NCBIfam" id="TIGR04516">
    <property type="entry name" value="glycosyl_450act"/>
    <property type="match status" value="1"/>
</dbReference>
<dbReference type="Gene3D" id="3.40.50.2000">
    <property type="entry name" value="Glycogen Phosphorylase B"/>
    <property type="match status" value="2"/>
</dbReference>
<dbReference type="PANTHER" id="PTHR48050">
    <property type="entry name" value="STEROL 3-BETA-GLUCOSYLTRANSFERASE"/>
    <property type="match status" value="1"/>
</dbReference>
<protein>
    <submittedName>
        <fullName evidence="8">Glycosyltransferase</fullName>
    </submittedName>
</protein>
<dbReference type="InterPro" id="IPR030953">
    <property type="entry name" value="Glycosyl_450act"/>
</dbReference>
<dbReference type="GO" id="GO:0008194">
    <property type="term" value="F:UDP-glycosyltransferase activity"/>
    <property type="evidence" value="ECO:0007669"/>
    <property type="project" value="InterPro"/>
</dbReference>
<dbReference type="Pfam" id="PF21036">
    <property type="entry name" value="EryCIII-like_N"/>
    <property type="match status" value="1"/>
</dbReference>
<evidence type="ECO:0000256" key="5">
    <source>
        <dbReference type="SAM" id="MobiDB-lite"/>
    </source>
</evidence>
<evidence type="ECO:0000313" key="8">
    <source>
        <dbReference type="EMBL" id="AIW62990.1"/>
    </source>
</evidence>
<dbReference type="InterPro" id="IPR050426">
    <property type="entry name" value="Glycosyltransferase_28"/>
</dbReference>
<dbReference type="CDD" id="cd03784">
    <property type="entry name" value="GT1_Gtf-like"/>
    <property type="match status" value="1"/>
</dbReference>
<dbReference type="AlphaFoldDB" id="A0A0C4S527"/>
<dbReference type="SUPFAM" id="SSF53756">
    <property type="entry name" value="UDP-Glycosyltransferase/glycogen phosphorylase"/>
    <property type="match status" value="1"/>
</dbReference>
<keyword evidence="4" id="KW-0045">Antibiotic biosynthesis</keyword>
<dbReference type="Pfam" id="PF06722">
    <property type="entry name" value="EryCIII-like_C"/>
    <property type="match status" value="1"/>
</dbReference>
<name>A0A0C4S527_9BACT</name>
<dbReference type="InterPro" id="IPR048284">
    <property type="entry name" value="EryCIII-like_N"/>
</dbReference>
<dbReference type="GO" id="GO:0016758">
    <property type="term" value="F:hexosyltransferase activity"/>
    <property type="evidence" value="ECO:0007669"/>
    <property type="project" value="UniProtKB-ARBA"/>
</dbReference>
<feature type="domain" description="Erythromycin biosynthesis protein CIII-like C-terminal" evidence="6">
    <location>
        <begin position="261"/>
        <end position="404"/>
    </location>
</feature>
<evidence type="ECO:0000256" key="1">
    <source>
        <dbReference type="ARBA" id="ARBA00006962"/>
    </source>
</evidence>
<feature type="region of interest" description="Disordered" evidence="5">
    <location>
        <begin position="386"/>
        <end position="411"/>
    </location>
</feature>
<sequence>MRVLFTTVAQSTHLYNMVPLAWALHTAGHEVRVVSSEALADRIVATGLTALPFGSATPAPRRLTSEDFTYLEPRPAELGYEFMLGKFAVFSGLMFPYYEPYTLREQIVEFARTWRPDLVIWDMFSFSGAAAAVATGAAHVRMLVGLDMMAQMRARFLDLVHQQPEELRDDPLAEMLTTPLPGTDLEFAEELVVGQYTIDPLPTALRLPVDLEYLPLRYVPYHGPAACPPWVHDVPRRPRVCLTLGLTAREGWDVGEVSVEEMFAAVDGLDVEVVATLTAEQAKSAGRVPDNVRLVDFVPLQALLPTCAALIHHGGTGSFGTALVHGVPQLSVPHGYWDTTAKAQYVADRGAGLHLPVSEFSAEAMRGALRRLLDDPSFRAGATALQAENQAKPSPNDLVPTLEKIAAGSRP</sequence>
<keyword evidence="2" id="KW-0328">Glycosyltransferase</keyword>
<feature type="domain" description="Erythromycin biosynthesis protein CIII-like N-terminal" evidence="7">
    <location>
        <begin position="22"/>
        <end position="245"/>
    </location>
</feature>
<evidence type="ECO:0000259" key="6">
    <source>
        <dbReference type="Pfam" id="PF06722"/>
    </source>
</evidence>
<evidence type="ECO:0000259" key="7">
    <source>
        <dbReference type="Pfam" id="PF21036"/>
    </source>
</evidence>
<keyword evidence="3 8" id="KW-0808">Transferase</keyword>
<dbReference type="FunFam" id="3.40.50.2000:FF:000072">
    <property type="entry name" value="Glycosyl transferase"/>
    <property type="match status" value="1"/>
</dbReference>
<evidence type="ECO:0000256" key="3">
    <source>
        <dbReference type="ARBA" id="ARBA00022679"/>
    </source>
</evidence>
<dbReference type="InterPro" id="IPR010610">
    <property type="entry name" value="EryCIII-like_C"/>
</dbReference>
<organism evidence="8">
    <name type="scientific">uncultured bacterium BAC-AB1442/1414/561</name>
    <dbReference type="NCBI Taxonomy" id="1562172"/>
    <lineage>
        <taxon>Bacteria</taxon>
        <taxon>environmental samples</taxon>
    </lineage>
</organism>
<dbReference type="InterPro" id="IPR002213">
    <property type="entry name" value="UDP_glucos_trans"/>
</dbReference>
<proteinExistence type="inferred from homology"/>
<reference evidence="8" key="1">
    <citation type="submission" date="2014-02" db="EMBL/GenBank/DDBJ databases">
        <title>Arenimycins C and D, pentangular polyphenols produced by an eDNA-derived gene cluster.</title>
        <authorList>
            <person name="Kang H.-S."/>
            <person name="Brady S.F."/>
        </authorList>
    </citation>
    <scope>NUCLEOTIDE SEQUENCE</scope>
</reference>
<dbReference type="GO" id="GO:0017000">
    <property type="term" value="P:antibiotic biosynthetic process"/>
    <property type="evidence" value="ECO:0007669"/>
    <property type="project" value="UniProtKB-KW"/>
</dbReference>
<evidence type="ECO:0000256" key="4">
    <source>
        <dbReference type="ARBA" id="ARBA00023194"/>
    </source>
</evidence>
<comment type="similarity">
    <text evidence="1">Belongs to the glycosyltransferase 28 family.</text>
</comment>
<accession>A0A0C4S527</accession>